<accession>A0A1R0KE25</accession>
<dbReference type="GO" id="GO:0015074">
    <property type="term" value="P:DNA integration"/>
    <property type="evidence" value="ECO:0007669"/>
    <property type="project" value="InterPro"/>
</dbReference>
<evidence type="ECO:0000259" key="5">
    <source>
        <dbReference type="PROSITE" id="PS51898"/>
    </source>
</evidence>
<dbReference type="GO" id="GO:0003677">
    <property type="term" value="F:DNA binding"/>
    <property type="evidence" value="ECO:0007669"/>
    <property type="project" value="UniProtKB-KW"/>
</dbReference>
<keyword evidence="2" id="KW-0238">DNA-binding</keyword>
<dbReference type="GO" id="GO:0006310">
    <property type="term" value="P:DNA recombination"/>
    <property type="evidence" value="ECO:0007669"/>
    <property type="project" value="UniProtKB-KW"/>
</dbReference>
<evidence type="ECO:0000313" key="6">
    <source>
        <dbReference type="EMBL" id="OLZ43263.1"/>
    </source>
</evidence>
<dbReference type="InterPro" id="IPR013762">
    <property type="entry name" value="Integrase-like_cat_sf"/>
</dbReference>
<keyword evidence="7" id="KW-1185">Reference proteome</keyword>
<proteinExistence type="inferred from homology"/>
<feature type="compositionally biased region" description="Basic residues" evidence="4">
    <location>
        <begin position="8"/>
        <end position="27"/>
    </location>
</feature>
<dbReference type="SUPFAM" id="SSF56349">
    <property type="entry name" value="DNA breaking-rejoining enzymes"/>
    <property type="match status" value="1"/>
</dbReference>
<organism evidence="6 7">
    <name type="scientific">Amycolatopsis coloradensis</name>
    <dbReference type="NCBI Taxonomy" id="76021"/>
    <lineage>
        <taxon>Bacteria</taxon>
        <taxon>Bacillati</taxon>
        <taxon>Actinomycetota</taxon>
        <taxon>Actinomycetes</taxon>
        <taxon>Pseudonocardiales</taxon>
        <taxon>Pseudonocardiaceae</taxon>
        <taxon>Amycolatopsis</taxon>
    </lineage>
</organism>
<gene>
    <name evidence="6" type="ORF">BS329_39945</name>
</gene>
<feature type="region of interest" description="Disordered" evidence="4">
    <location>
        <begin position="1"/>
        <end position="42"/>
    </location>
</feature>
<evidence type="ECO:0000256" key="4">
    <source>
        <dbReference type="SAM" id="MobiDB-lite"/>
    </source>
</evidence>
<dbReference type="Pfam" id="PF00589">
    <property type="entry name" value="Phage_integrase"/>
    <property type="match status" value="1"/>
</dbReference>
<dbReference type="PROSITE" id="PS51898">
    <property type="entry name" value="TYR_RECOMBINASE"/>
    <property type="match status" value="1"/>
</dbReference>
<name>A0A1R0KE25_9PSEU</name>
<dbReference type="Gene3D" id="1.10.443.10">
    <property type="entry name" value="Intergrase catalytic core"/>
    <property type="match status" value="1"/>
</dbReference>
<dbReference type="InterPro" id="IPR011010">
    <property type="entry name" value="DNA_brk_join_enz"/>
</dbReference>
<evidence type="ECO:0000313" key="7">
    <source>
        <dbReference type="Proteomes" id="UP000187486"/>
    </source>
</evidence>
<dbReference type="EMBL" id="MQUQ01000037">
    <property type="protein sequence ID" value="OLZ43263.1"/>
    <property type="molecule type" value="Genomic_DNA"/>
</dbReference>
<keyword evidence="3" id="KW-0233">DNA recombination</keyword>
<protein>
    <recommendedName>
        <fullName evidence="5">Tyr recombinase domain-containing protein</fullName>
    </recommendedName>
</protein>
<reference evidence="6 7" key="1">
    <citation type="submission" date="2016-01" db="EMBL/GenBank/DDBJ databases">
        <title>Amycolatopsis coloradensis genome sequencing and assembly.</title>
        <authorList>
            <person name="Mayilraj S."/>
        </authorList>
    </citation>
    <scope>NUCLEOTIDE SEQUENCE [LARGE SCALE GENOMIC DNA]</scope>
    <source>
        <strain evidence="6 7">DSM 44225</strain>
    </source>
</reference>
<dbReference type="Proteomes" id="UP000187486">
    <property type="component" value="Unassembled WGS sequence"/>
</dbReference>
<evidence type="ECO:0000256" key="3">
    <source>
        <dbReference type="ARBA" id="ARBA00023172"/>
    </source>
</evidence>
<dbReference type="InterPro" id="IPR002104">
    <property type="entry name" value="Integrase_catalytic"/>
</dbReference>
<sequence length="400" mass="45250">MTVEDRWHHKGTRKRTKDYGRGKRWRVRNPGTPVRSFEKKSDAEDYDTSVKSDLLKGMMPFDVTKGRIPFREYCEEHWLPNHPGTPNSLRTIKSRLENHIYPHFGDKRMYDCRPSTVNGWKTTMRTKTAKRGGGKLSDATILACWIHLGGIFRSAKIDGVIAVHPFEGVERVDEPRRGHMRLLEDDTVDGILEAFPDRYHGIPLVSATCGHRQGESFAVAVEDLDFLRRKIEIRHQVQVIDGELKLVAPKRGSVRTVPLPTPTGDALAAHIERYGTTAVRCECCNRVNHLLFVTESGELLNFTKFNRTLWHPAIKAAGLDPAADDETGQHLLRHYYVSLLIDAHTNPKAIQQYVGHKHMSTTMDVYGGLFERAHEQATGVLDRAFAGRARSYPARTAKGA</sequence>
<dbReference type="InterPro" id="IPR010998">
    <property type="entry name" value="Integrase_recombinase_N"/>
</dbReference>
<dbReference type="RefSeq" id="WP_076168618.1">
    <property type="nucleotide sequence ID" value="NZ_JBEZVB010000013.1"/>
</dbReference>
<evidence type="ECO:0000256" key="2">
    <source>
        <dbReference type="ARBA" id="ARBA00023125"/>
    </source>
</evidence>
<feature type="domain" description="Tyr recombinase" evidence="5">
    <location>
        <begin position="178"/>
        <end position="382"/>
    </location>
</feature>
<dbReference type="STRING" id="76021.BS329_39945"/>
<evidence type="ECO:0000256" key="1">
    <source>
        <dbReference type="ARBA" id="ARBA00008857"/>
    </source>
</evidence>
<dbReference type="InterPro" id="IPR050090">
    <property type="entry name" value="Tyrosine_recombinase_XerCD"/>
</dbReference>
<dbReference type="AlphaFoldDB" id="A0A1R0KE25"/>
<dbReference type="Gene3D" id="1.10.150.130">
    <property type="match status" value="1"/>
</dbReference>
<dbReference type="PANTHER" id="PTHR30349">
    <property type="entry name" value="PHAGE INTEGRASE-RELATED"/>
    <property type="match status" value="1"/>
</dbReference>
<comment type="caution">
    <text evidence="6">The sequence shown here is derived from an EMBL/GenBank/DDBJ whole genome shotgun (WGS) entry which is preliminary data.</text>
</comment>
<dbReference type="PANTHER" id="PTHR30349:SF64">
    <property type="entry name" value="PROPHAGE INTEGRASE INTD-RELATED"/>
    <property type="match status" value="1"/>
</dbReference>
<comment type="similarity">
    <text evidence="1">Belongs to the 'phage' integrase family.</text>
</comment>
<dbReference type="OrthoDB" id="1822491at2"/>